<evidence type="ECO:0000313" key="2">
    <source>
        <dbReference type="Proteomes" id="UP000824890"/>
    </source>
</evidence>
<reference evidence="1 2" key="1">
    <citation type="submission" date="2021-05" db="EMBL/GenBank/DDBJ databases">
        <title>Genome Assembly of Synthetic Allotetraploid Brassica napus Reveals Homoeologous Exchanges between Subgenomes.</title>
        <authorList>
            <person name="Davis J.T."/>
        </authorList>
    </citation>
    <scope>NUCLEOTIDE SEQUENCE [LARGE SCALE GENOMIC DNA]</scope>
    <source>
        <strain evidence="2">cv. Da-Ae</strain>
        <tissue evidence="1">Seedling</tissue>
    </source>
</reference>
<accession>A0ABQ8DFF8</accession>
<dbReference type="EMBL" id="JAGKQM010000004">
    <property type="protein sequence ID" value="KAH0928141.1"/>
    <property type="molecule type" value="Genomic_DNA"/>
</dbReference>
<proteinExistence type="predicted"/>
<sequence>MLALGHMAWWEECIREVEELVWCRPEGEGLACKQVECKLEAWGCKPEGEAWVCILVIGEPEEMRESSKQWLWWPKKRGGKWPRSGMKKMITSNGVL</sequence>
<keyword evidence="2" id="KW-1185">Reference proteome</keyword>
<gene>
    <name evidence="1" type="ORF">HID58_013868</name>
</gene>
<evidence type="ECO:0000313" key="1">
    <source>
        <dbReference type="EMBL" id="KAH0928141.1"/>
    </source>
</evidence>
<dbReference type="Proteomes" id="UP000824890">
    <property type="component" value="Unassembled WGS sequence"/>
</dbReference>
<organism evidence="1 2">
    <name type="scientific">Brassica napus</name>
    <name type="common">Rape</name>
    <dbReference type="NCBI Taxonomy" id="3708"/>
    <lineage>
        <taxon>Eukaryota</taxon>
        <taxon>Viridiplantae</taxon>
        <taxon>Streptophyta</taxon>
        <taxon>Embryophyta</taxon>
        <taxon>Tracheophyta</taxon>
        <taxon>Spermatophyta</taxon>
        <taxon>Magnoliopsida</taxon>
        <taxon>eudicotyledons</taxon>
        <taxon>Gunneridae</taxon>
        <taxon>Pentapetalae</taxon>
        <taxon>rosids</taxon>
        <taxon>malvids</taxon>
        <taxon>Brassicales</taxon>
        <taxon>Brassicaceae</taxon>
        <taxon>Brassiceae</taxon>
        <taxon>Brassica</taxon>
    </lineage>
</organism>
<comment type="caution">
    <text evidence="1">The sequence shown here is derived from an EMBL/GenBank/DDBJ whole genome shotgun (WGS) entry which is preliminary data.</text>
</comment>
<name>A0ABQ8DFF8_BRANA</name>
<protein>
    <submittedName>
        <fullName evidence="1">Uncharacterized protein</fullName>
    </submittedName>
</protein>